<keyword evidence="2" id="KW-0378">Hydrolase</keyword>
<dbReference type="Gene3D" id="3.40.190.80">
    <property type="match status" value="1"/>
</dbReference>
<dbReference type="Gene3D" id="3.30.540.10">
    <property type="entry name" value="Fructose-1,6-Bisphosphatase, subunit A, domain 1"/>
    <property type="match status" value="1"/>
</dbReference>
<comment type="caution">
    <text evidence="4">The sequence shown here is derived from an EMBL/GenBank/DDBJ whole genome shotgun (WGS) entry which is preliminary data.</text>
</comment>
<dbReference type="PROSITE" id="PS00629">
    <property type="entry name" value="IMP_1"/>
    <property type="match status" value="1"/>
</dbReference>
<keyword evidence="1" id="KW-0479">Metal-binding</keyword>
<keyword evidence="5" id="KW-1185">Reference proteome</keyword>
<dbReference type="SUPFAM" id="SSF56655">
    <property type="entry name" value="Carbohydrate phosphatase"/>
    <property type="match status" value="1"/>
</dbReference>
<organism evidence="4 5">
    <name type="scientific">Nocardioides panacisoli</name>
    <dbReference type="NCBI Taxonomy" id="627624"/>
    <lineage>
        <taxon>Bacteria</taxon>
        <taxon>Bacillati</taxon>
        <taxon>Actinomycetota</taxon>
        <taxon>Actinomycetes</taxon>
        <taxon>Propionibacteriales</taxon>
        <taxon>Nocardioidaceae</taxon>
        <taxon>Nocardioides</taxon>
    </lineage>
</organism>
<name>A0ABP7I134_9ACTN</name>
<evidence type="ECO:0000256" key="3">
    <source>
        <dbReference type="ARBA" id="ARBA00022842"/>
    </source>
</evidence>
<evidence type="ECO:0000256" key="2">
    <source>
        <dbReference type="ARBA" id="ARBA00022801"/>
    </source>
</evidence>
<dbReference type="Proteomes" id="UP001501821">
    <property type="component" value="Unassembled WGS sequence"/>
</dbReference>
<dbReference type="PANTHER" id="PTHR20854">
    <property type="entry name" value="INOSITOL MONOPHOSPHATASE"/>
    <property type="match status" value="1"/>
</dbReference>
<sequence>MDTDAVLRLLQDVAEKVINPRFRKLGDDQVQEKNPGDLVTIADHESEELLTRALLEAYPDAVVLGEEAEATDPDLLARFAAADHGFTVDPVDGTKNFVHGSPDHAVMVGEMRDGVVVRGWIWQPQHEAAYVAERGAGAWLNGERLTLTEGAGSPYRTARRKWVGKELGDLGTLELTWACCGVDYPHLVAGDSRAHVYNHSKPWDHLPGALILTEAGGHIGMIDGDPFDPRRLGPGLVCAPDKDVYDEVVAAVQPLR</sequence>
<proteinExistence type="predicted"/>
<evidence type="ECO:0000313" key="4">
    <source>
        <dbReference type="EMBL" id="GAA3808082.1"/>
    </source>
</evidence>
<evidence type="ECO:0000313" key="5">
    <source>
        <dbReference type="Proteomes" id="UP001501821"/>
    </source>
</evidence>
<evidence type="ECO:0000256" key="1">
    <source>
        <dbReference type="ARBA" id="ARBA00022723"/>
    </source>
</evidence>
<dbReference type="RefSeq" id="WP_344772682.1">
    <property type="nucleotide sequence ID" value="NZ_BAABAH010000002.1"/>
</dbReference>
<dbReference type="Pfam" id="PF00459">
    <property type="entry name" value="Inositol_P"/>
    <property type="match status" value="1"/>
</dbReference>
<protein>
    <submittedName>
        <fullName evidence="4">Inositol monophosphatase family protein</fullName>
    </submittedName>
</protein>
<gene>
    <name evidence="4" type="ORF">GCM10022242_08780</name>
</gene>
<dbReference type="InterPro" id="IPR020583">
    <property type="entry name" value="Inositol_monoP_metal-BS"/>
</dbReference>
<dbReference type="InterPro" id="IPR000760">
    <property type="entry name" value="Inositol_monophosphatase-like"/>
</dbReference>
<dbReference type="CDD" id="cd01637">
    <property type="entry name" value="IMPase_like"/>
    <property type="match status" value="1"/>
</dbReference>
<dbReference type="PRINTS" id="PR00377">
    <property type="entry name" value="IMPHPHTASES"/>
</dbReference>
<dbReference type="EMBL" id="BAABAH010000002">
    <property type="protein sequence ID" value="GAA3808082.1"/>
    <property type="molecule type" value="Genomic_DNA"/>
</dbReference>
<reference evidence="5" key="1">
    <citation type="journal article" date="2019" name="Int. J. Syst. Evol. Microbiol.">
        <title>The Global Catalogue of Microorganisms (GCM) 10K type strain sequencing project: providing services to taxonomists for standard genome sequencing and annotation.</title>
        <authorList>
            <consortium name="The Broad Institute Genomics Platform"/>
            <consortium name="The Broad Institute Genome Sequencing Center for Infectious Disease"/>
            <person name="Wu L."/>
            <person name="Ma J."/>
        </authorList>
    </citation>
    <scope>NUCLEOTIDE SEQUENCE [LARGE SCALE GENOMIC DNA]</scope>
    <source>
        <strain evidence="5">JCM 16953</strain>
    </source>
</reference>
<keyword evidence="3" id="KW-0460">Magnesium</keyword>
<accession>A0ABP7I134</accession>
<dbReference type="PANTHER" id="PTHR20854:SF4">
    <property type="entry name" value="INOSITOL-1-MONOPHOSPHATASE-RELATED"/>
    <property type="match status" value="1"/>
</dbReference>